<dbReference type="SUPFAM" id="SSF55729">
    <property type="entry name" value="Acyl-CoA N-acyltransferases (Nat)"/>
    <property type="match status" value="1"/>
</dbReference>
<name>A0ABY8XF13_9PSEU</name>
<dbReference type="InterPro" id="IPR016181">
    <property type="entry name" value="Acyl_CoA_acyltransferase"/>
</dbReference>
<accession>A0ABY8XF13</accession>
<evidence type="ECO:0000313" key="3">
    <source>
        <dbReference type="Proteomes" id="UP001227101"/>
    </source>
</evidence>
<dbReference type="Proteomes" id="UP001227101">
    <property type="component" value="Chromosome"/>
</dbReference>
<dbReference type="EMBL" id="CP127173">
    <property type="protein sequence ID" value="WIV54199.1"/>
    <property type="molecule type" value="Genomic_DNA"/>
</dbReference>
<organism evidence="2 3">
    <name type="scientific">Amycolatopsis nalaikhensis</name>
    <dbReference type="NCBI Taxonomy" id="715472"/>
    <lineage>
        <taxon>Bacteria</taxon>
        <taxon>Bacillati</taxon>
        <taxon>Actinomycetota</taxon>
        <taxon>Actinomycetes</taxon>
        <taxon>Pseudonocardiales</taxon>
        <taxon>Pseudonocardiaceae</taxon>
        <taxon>Amycolatopsis</taxon>
    </lineage>
</organism>
<keyword evidence="3" id="KW-1185">Reference proteome</keyword>
<reference evidence="2 3" key="1">
    <citation type="submission" date="2023-06" db="EMBL/GenBank/DDBJ databases">
        <authorList>
            <person name="Oyuntsetseg B."/>
            <person name="Kim S.B."/>
        </authorList>
    </citation>
    <scope>NUCLEOTIDE SEQUENCE [LARGE SCALE GENOMIC DNA]</scope>
    <source>
        <strain evidence="2 3">2-2</strain>
    </source>
</reference>
<feature type="domain" description="N-acetyltransferase" evidence="1">
    <location>
        <begin position="124"/>
        <end position="254"/>
    </location>
</feature>
<dbReference type="InterPro" id="IPR000182">
    <property type="entry name" value="GNAT_dom"/>
</dbReference>
<evidence type="ECO:0000259" key="1">
    <source>
        <dbReference type="PROSITE" id="PS51186"/>
    </source>
</evidence>
<dbReference type="Pfam" id="PF00583">
    <property type="entry name" value="Acetyltransf_1"/>
    <property type="match status" value="1"/>
</dbReference>
<protein>
    <submittedName>
        <fullName evidence="2">GNAT family N-acetyltransferase</fullName>
    </submittedName>
</protein>
<sequence length="254" mass="27054">MTDSRTDRAARAWIRSMALFAETQPGGYYREGTAGTSELVTGAPMPLLNGVIGIAADPDPGEIAEFAASVRLAAVAWSIQVRGERVADRIAATAAAHGLGRETHLPFMLKDLDADDAREAADGVKVRHVSSVDSDLYRTTMAAGYEGPDPLFTVFARPSVLDHPTMRAYVAEVDGTPVATSFGVLVDDLVGVFNIGVPPEFRRRGYGRAATAAVLRDAYALGARTAFLHASPLGVPLYEAMGFGHAETWSLFTQ</sequence>
<dbReference type="RefSeq" id="WP_285450777.1">
    <property type="nucleotide sequence ID" value="NZ_CP127173.1"/>
</dbReference>
<gene>
    <name evidence="2" type="ORF">QP939_35790</name>
</gene>
<dbReference type="PROSITE" id="PS51186">
    <property type="entry name" value="GNAT"/>
    <property type="match status" value="1"/>
</dbReference>
<evidence type="ECO:0000313" key="2">
    <source>
        <dbReference type="EMBL" id="WIV54199.1"/>
    </source>
</evidence>
<dbReference type="CDD" id="cd04301">
    <property type="entry name" value="NAT_SF"/>
    <property type="match status" value="1"/>
</dbReference>
<dbReference type="Gene3D" id="3.40.630.30">
    <property type="match status" value="1"/>
</dbReference>
<proteinExistence type="predicted"/>